<gene>
    <name evidence="9" type="primary">LSM8</name>
    <name evidence="11 13 14" type="ORF">SRAE_2000496800</name>
</gene>
<dbReference type="PANTHER" id="PTHR15588">
    <property type="entry name" value="LSM1"/>
    <property type="match status" value="1"/>
</dbReference>
<keyword evidence="8 9" id="KW-0687">Ribonucleoprotein</keyword>
<dbReference type="InterPro" id="IPR047575">
    <property type="entry name" value="Sm"/>
</dbReference>
<sequence length="100" mass="10975">MAMTTTLDDYLNKFVQVITGDGRDIIGTLIGFDQATNVVLSNSSERIYAADKPLSIVSLGLQLIKGSNVAMVVLVDEDVHEKIDWEQLIAPPMGVIWEPE</sequence>
<reference evidence="11 12" key="1">
    <citation type="submission" date="2014-09" db="EMBL/GenBank/DDBJ databases">
        <authorList>
            <person name="Martin A.A."/>
        </authorList>
    </citation>
    <scope>NUCLEOTIDE SEQUENCE</scope>
    <source>
        <strain evidence="12">ED321</strain>
        <strain evidence="11">ED321 Heterogonic</strain>
    </source>
</reference>
<reference evidence="13" key="2">
    <citation type="submission" date="2020-12" db="UniProtKB">
        <authorList>
            <consortium name="WormBaseParasite"/>
        </authorList>
    </citation>
    <scope>IDENTIFICATION</scope>
</reference>
<dbReference type="AlphaFoldDB" id="A0A090N0A3"/>
<dbReference type="PROSITE" id="PS52002">
    <property type="entry name" value="SM"/>
    <property type="match status" value="1"/>
</dbReference>
<dbReference type="SMART" id="SM00651">
    <property type="entry name" value="Sm"/>
    <property type="match status" value="1"/>
</dbReference>
<keyword evidence="7 9" id="KW-0539">Nucleus</keyword>
<dbReference type="Proteomes" id="UP000035682">
    <property type="component" value="Unplaced"/>
</dbReference>
<dbReference type="CDD" id="cd01727">
    <property type="entry name" value="LSm8"/>
    <property type="match status" value="1"/>
</dbReference>
<comment type="similarity">
    <text evidence="2 9">Belongs to the snRNP Sm proteins family.</text>
</comment>
<keyword evidence="12" id="KW-1185">Reference proteome</keyword>
<dbReference type="OrthoDB" id="10263346at2759"/>
<evidence type="ECO:0000256" key="1">
    <source>
        <dbReference type="ARBA" id="ARBA00004123"/>
    </source>
</evidence>
<evidence type="ECO:0000256" key="4">
    <source>
        <dbReference type="ARBA" id="ARBA00022728"/>
    </source>
</evidence>
<evidence type="ECO:0000256" key="8">
    <source>
        <dbReference type="ARBA" id="ARBA00023274"/>
    </source>
</evidence>
<name>A0A090N0A3_STRRB</name>
<keyword evidence="3 9" id="KW-0507">mRNA processing</keyword>
<evidence type="ECO:0000313" key="13">
    <source>
        <dbReference type="WBParaSite" id="SRAE_2000496800.1"/>
    </source>
</evidence>
<dbReference type="GO" id="GO:0000398">
    <property type="term" value="P:mRNA splicing, via spliceosome"/>
    <property type="evidence" value="ECO:0007669"/>
    <property type="project" value="UniProtKB-UniRule"/>
</dbReference>
<organism evidence="11">
    <name type="scientific">Strongyloides ratti</name>
    <name type="common">Parasitic roundworm</name>
    <dbReference type="NCBI Taxonomy" id="34506"/>
    <lineage>
        <taxon>Eukaryota</taxon>
        <taxon>Metazoa</taxon>
        <taxon>Ecdysozoa</taxon>
        <taxon>Nematoda</taxon>
        <taxon>Chromadorea</taxon>
        <taxon>Rhabditida</taxon>
        <taxon>Tylenchina</taxon>
        <taxon>Panagrolaimomorpha</taxon>
        <taxon>Strongyloidoidea</taxon>
        <taxon>Strongyloididae</taxon>
        <taxon>Strongyloides</taxon>
    </lineage>
</organism>
<accession>A0A090N0A3</accession>
<dbReference type="GO" id="GO:0046540">
    <property type="term" value="C:U4/U6 x U5 tri-snRNP complex"/>
    <property type="evidence" value="ECO:0007669"/>
    <property type="project" value="UniProtKB-UniRule"/>
</dbReference>
<evidence type="ECO:0000256" key="3">
    <source>
        <dbReference type="ARBA" id="ARBA00022664"/>
    </source>
</evidence>
<dbReference type="InterPro" id="IPR010920">
    <property type="entry name" value="LSM_dom_sf"/>
</dbReference>
<evidence type="ECO:0000259" key="10">
    <source>
        <dbReference type="PROSITE" id="PS52002"/>
    </source>
</evidence>
<dbReference type="Pfam" id="PF01423">
    <property type="entry name" value="LSM"/>
    <property type="match status" value="1"/>
</dbReference>
<evidence type="ECO:0000313" key="14">
    <source>
        <dbReference type="WormBase" id="SRAE_2000496800"/>
    </source>
</evidence>
<dbReference type="Gene3D" id="2.30.30.100">
    <property type="match status" value="1"/>
</dbReference>
<dbReference type="GO" id="GO:0003729">
    <property type="term" value="F:mRNA binding"/>
    <property type="evidence" value="ECO:0007669"/>
    <property type="project" value="TreeGrafter"/>
</dbReference>
<dbReference type="SUPFAM" id="SSF50182">
    <property type="entry name" value="Sm-like ribonucleoproteins"/>
    <property type="match status" value="1"/>
</dbReference>
<dbReference type="FunFam" id="2.30.30.100:FF:000027">
    <property type="entry name" value="U6 snRNA-associated Sm-like protein LSm8"/>
    <property type="match status" value="1"/>
</dbReference>
<evidence type="ECO:0000256" key="9">
    <source>
        <dbReference type="RuleBase" id="RU365048"/>
    </source>
</evidence>
<comment type="subcellular location">
    <subcellularLocation>
        <location evidence="1 9">Nucleus</location>
    </subcellularLocation>
</comment>
<dbReference type="GO" id="GO:0005737">
    <property type="term" value="C:cytoplasm"/>
    <property type="evidence" value="ECO:0007669"/>
    <property type="project" value="UniProtKB-ARBA"/>
</dbReference>
<dbReference type="OMA" id="TLESYMN"/>
<feature type="domain" description="Sm" evidence="10">
    <location>
        <begin position="2"/>
        <end position="78"/>
    </location>
</feature>
<dbReference type="PANTHER" id="PTHR15588:SF9">
    <property type="entry name" value="U6 SNRNA-ASSOCIATED SM-LIKE PROTEIN LSM8"/>
    <property type="match status" value="1"/>
</dbReference>
<comment type="function">
    <text evidence="9">Plays role in pre-mRNA splicing as component of the U4/U6-U5 tri-snRNP complex that is involved in spliceosome assembly, and as component of the precatalytic spliceosome (spliceosome B complex). The heptameric LSM2-8 complex binds specifically to the 3'-terminal U-tract of U6 snRNA.</text>
</comment>
<evidence type="ECO:0000313" key="11">
    <source>
        <dbReference type="EMBL" id="CEF70335.1"/>
    </source>
</evidence>
<protein>
    <recommendedName>
        <fullName evidence="9">U6 snRNA-associated Sm-like protein LSm8</fullName>
    </recommendedName>
</protein>
<dbReference type="InterPro" id="IPR001163">
    <property type="entry name" value="Sm_dom_euk/arc"/>
</dbReference>
<evidence type="ECO:0000256" key="7">
    <source>
        <dbReference type="ARBA" id="ARBA00023242"/>
    </source>
</evidence>
<keyword evidence="4 9" id="KW-0747">Spliceosome</keyword>
<dbReference type="GO" id="GO:0005688">
    <property type="term" value="C:U6 snRNP"/>
    <property type="evidence" value="ECO:0007669"/>
    <property type="project" value="UniProtKB-UniRule"/>
</dbReference>
<evidence type="ECO:0000256" key="6">
    <source>
        <dbReference type="ARBA" id="ARBA00023187"/>
    </source>
</evidence>
<dbReference type="InterPro" id="IPR034103">
    <property type="entry name" value="Lsm8"/>
</dbReference>
<dbReference type="STRING" id="34506.A0A090N0A3"/>
<evidence type="ECO:0000256" key="5">
    <source>
        <dbReference type="ARBA" id="ARBA00022884"/>
    </source>
</evidence>
<dbReference type="EMBL" id="LN609529">
    <property type="protein sequence ID" value="CEF70335.1"/>
    <property type="molecule type" value="Genomic_DNA"/>
</dbReference>
<proteinExistence type="inferred from homology"/>
<dbReference type="WormBase" id="SRAE_2000496800">
    <property type="protein sequence ID" value="SRP07544"/>
    <property type="gene ID" value="WBGene00265215"/>
</dbReference>
<evidence type="ECO:0000313" key="12">
    <source>
        <dbReference type="Proteomes" id="UP000035682"/>
    </source>
</evidence>
<keyword evidence="6 9" id="KW-0508">mRNA splicing</keyword>
<keyword evidence="5 9" id="KW-0694">RNA-binding</keyword>
<evidence type="ECO:0000256" key="2">
    <source>
        <dbReference type="ARBA" id="ARBA00006850"/>
    </source>
</evidence>
<dbReference type="InterPro" id="IPR044642">
    <property type="entry name" value="PTHR15588"/>
</dbReference>
<comment type="subunit">
    <text evidence="9">LSm subunits form a heteromer with a doughnut shape.</text>
</comment>
<dbReference type="GO" id="GO:0071011">
    <property type="term" value="C:precatalytic spliceosome"/>
    <property type="evidence" value="ECO:0007669"/>
    <property type="project" value="TreeGrafter"/>
</dbReference>
<dbReference type="WBParaSite" id="SRAE_2000496800.1">
    <property type="protein sequence ID" value="SRAE_2000496800.1"/>
    <property type="gene ID" value="WBGene00265215"/>
</dbReference>